<comment type="caution">
    <text evidence="2">The sequence shown here is derived from an EMBL/GenBank/DDBJ whole genome shotgun (WGS) entry which is preliminary data.</text>
</comment>
<feature type="region of interest" description="Disordered" evidence="1">
    <location>
        <begin position="1"/>
        <end position="25"/>
    </location>
</feature>
<feature type="compositionally biased region" description="Basic residues" evidence="1">
    <location>
        <begin position="226"/>
        <end position="236"/>
    </location>
</feature>
<gene>
    <name evidence="2" type="ORF">F3Y22_tig00007043pilonHSYRG00037</name>
</gene>
<name>A0A6A3CGW7_HIBSY</name>
<evidence type="ECO:0000256" key="1">
    <source>
        <dbReference type="SAM" id="MobiDB-lite"/>
    </source>
</evidence>
<protein>
    <submittedName>
        <fullName evidence="2">CCT motif family protein isoform 1</fullName>
    </submittedName>
</protein>
<feature type="region of interest" description="Disordered" evidence="1">
    <location>
        <begin position="358"/>
        <end position="394"/>
    </location>
</feature>
<dbReference type="AlphaFoldDB" id="A0A6A3CGW7"/>
<feature type="compositionally biased region" description="Polar residues" evidence="1">
    <location>
        <begin position="208"/>
        <end position="221"/>
    </location>
</feature>
<dbReference type="EMBL" id="VEPZ02000373">
    <property type="protein sequence ID" value="KAE8726349.1"/>
    <property type="molecule type" value="Genomic_DNA"/>
</dbReference>
<accession>A0A6A3CGW7</accession>
<evidence type="ECO:0000313" key="3">
    <source>
        <dbReference type="Proteomes" id="UP000436088"/>
    </source>
</evidence>
<feature type="compositionally biased region" description="Basic and acidic residues" evidence="1">
    <location>
        <begin position="8"/>
        <end position="25"/>
    </location>
</feature>
<reference evidence="2" key="1">
    <citation type="submission" date="2019-09" db="EMBL/GenBank/DDBJ databases">
        <title>Draft genome information of white flower Hibiscus syriacus.</title>
        <authorList>
            <person name="Kim Y.-M."/>
        </authorList>
    </citation>
    <scope>NUCLEOTIDE SEQUENCE [LARGE SCALE GENOMIC DNA]</scope>
    <source>
        <strain evidence="2">YM2019G1</strain>
    </source>
</reference>
<feature type="compositionally biased region" description="Polar residues" evidence="1">
    <location>
        <begin position="378"/>
        <end position="390"/>
    </location>
</feature>
<proteinExistence type="predicted"/>
<dbReference type="Proteomes" id="UP000436088">
    <property type="component" value="Unassembled WGS sequence"/>
</dbReference>
<evidence type="ECO:0000313" key="2">
    <source>
        <dbReference type="EMBL" id="KAE8726349.1"/>
    </source>
</evidence>
<dbReference type="InterPro" id="IPR021916">
    <property type="entry name" value="DUF3527"/>
</dbReference>
<dbReference type="PANTHER" id="PTHR31390:SF2">
    <property type="entry name" value="EXPRESSED PROTEIN"/>
    <property type="match status" value="1"/>
</dbReference>
<organism evidence="2 3">
    <name type="scientific">Hibiscus syriacus</name>
    <name type="common">Rose of Sharon</name>
    <dbReference type="NCBI Taxonomy" id="106335"/>
    <lineage>
        <taxon>Eukaryota</taxon>
        <taxon>Viridiplantae</taxon>
        <taxon>Streptophyta</taxon>
        <taxon>Embryophyta</taxon>
        <taxon>Tracheophyta</taxon>
        <taxon>Spermatophyta</taxon>
        <taxon>Magnoliopsida</taxon>
        <taxon>eudicotyledons</taxon>
        <taxon>Gunneridae</taxon>
        <taxon>Pentapetalae</taxon>
        <taxon>rosids</taxon>
        <taxon>malvids</taxon>
        <taxon>Malvales</taxon>
        <taxon>Malvaceae</taxon>
        <taxon>Malvoideae</taxon>
        <taxon>Hibiscus</taxon>
    </lineage>
</organism>
<feature type="compositionally biased region" description="Low complexity" evidence="1">
    <location>
        <begin position="237"/>
        <end position="251"/>
    </location>
</feature>
<feature type="region of interest" description="Disordered" evidence="1">
    <location>
        <begin position="208"/>
        <end position="251"/>
    </location>
</feature>
<dbReference type="PANTHER" id="PTHR31390">
    <property type="entry name" value="EXPRESSED PROTEIN"/>
    <property type="match status" value="1"/>
</dbReference>
<sequence length="548" mass="60705">MDDTFGNGRKDDEGKDESLRNLEENRDVLGENGTDYYELKSKKLARRATPQHSLIGNAGKRFPSIFSLGNMVPRHMITLDEKYLRRCLELLRINTTKAAHCDIPVNLSSVKMDILSGALNSAKIGDEDACEFGRFVFDCPPAVGTAGVVIHPVEQWVVGSKRRSRSMANISKSPLLQKFGPLDVDPSSNDVKRRISYDLMSSPGGFSNYSSHKLGSETPMSENRKYRSKTVHKRLSSKSSTNSTYSDQSVSSTSTISRGMLQCTWKGGNPYFVFSLDNQRELYVASMWKEGSARGNSPDCIYLFHSSKGRHKEHGISDIESNLVGKMKIQTSSHNDRKNKGLQKKVVEAFKSSHSSKLRTRSSTSIMEDSSWGPCQDAVNNSDSLDTTTNHSEKELPPNLELTAIVVRNHLPKILCPNMDILVPAGIHDGPRTRNGGPSSLIDRWRSGGHCDCGGWDLGCPLTVLKSRSSKEPCLPSTDTFDACKLFDFFVQGLKNGSPTLRIANVRDGLYYIHFQSALSALQSFSIAVAYIHAQSPGFRPENIKPTR</sequence>
<keyword evidence="3" id="KW-1185">Reference proteome</keyword>
<dbReference type="Pfam" id="PF12043">
    <property type="entry name" value="DUF3527"/>
    <property type="match status" value="2"/>
</dbReference>